<dbReference type="Pfam" id="PF07883">
    <property type="entry name" value="Cupin_2"/>
    <property type="match status" value="1"/>
</dbReference>
<dbReference type="InterPro" id="IPR051610">
    <property type="entry name" value="GPI/OXD"/>
</dbReference>
<dbReference type="Gene3D" id="2.60.120.10">
    <property type="entry name" value="Jelly Rolls"/>
    <property type="match status" value="1"/>
</dbReference>
<dbReference type="Proteomes" id="UP000012062">
    <property type="component" value="Unassembled WGS sequence"/>
</dbReference>
<dbReference type="SUPFAM" id="SSF51182">
    <property type="entry name" value="RmlC-like cupins"/>
    <property type="match status" value="1"/>
</dbReference>
<dbReference type="AlphaFoldDB" id="M5EMM1"/>
<evidence type="ECO:0000256" key="1">
    <source>
        <dbReference type="ARBA" id="ARBA00022723"/>
    </source>
</evidence>
<evidence type="ECO:0000313" key="3">
    <source>
        <dbReference type="EMBL" id="CCV05395.1"/>
    </source>
</evidence>
<evidence type="ECO:0000313" key="4">
    <source>
        <dbReference type="Proteomes" id="UP000012062"/>
    </source>
</evidence>
<accession>M5EMM1</accession>
<organism evidence="3 4">
    <name type="scientific">Mesorhizobium metallidurans STM 2683</name>
    <dbReference type="NCBI Taxonomy" id="1297569"/>
    <lineage>
        <taxon>Bacteria</taxon>
        <taxon>Pseudomonadati</taxon>
        <taxon>Pseudomonadota</taxon>
        <taxon>Alphaproteobacteria</taxon>
        <taxon>Hyphomicrobiales</taxon>
        <taxon>Phyllobacteriaceae</taxon>
        <taxon>Mesorhizobium</taxon>
    </lineage>
</organism>
<feature type="domain" description="Cupin type-2" evidence="2">
    <location>
        <begin position="44"/>
        <end position="111"/>
    </location>
</feature>
<dbReference type="eggNOG" id="COG1917">
    <property type="taxonomic scope" value="Bacteria"/>
</dbReference>
<comment type="caution">
    <text evidence="3">The sequence shown here is derived from an EMBL/GenBank/DDBJ whole genome shotgun (WGS) entry which is preliminary data.</text>
</comment>
<dbReference type="PANTHER" id="PTHR35848:SF6">
    <property type="entry name" value="CUPIN TYPE-2 DOMAIN-CONTAINING PROTEIN"/>
    <property type="match status" value="1"/>
</dbReference>
<dbReference type="InterPro" id="IPR013096">
    <property type="entry name" value="Cupin_2"/>
</dbReference>
<name>M5EMM1_9HYPH</name>
<keyword evidence="4" id="KW-1185">Reference proteome</keyword>
<sequence>MAPVVASDKLERTTVWAEDDPSVNWAGAFALYGGHGTTQSSMIVYEIEPGKRLGWHSDATEETQYIIAGTGELHMEDGTTHPVGPGSVLVLPTPVRHDLVNTGTETLRAVAFFAAAMFTQTFDNVMLPPKSHTLGTPNRAA</sequence>
<dbReference type="InterPro" id="IPR014710">
    <property type="entry name" value="RmlC-like_jellyroll"/>
</dbReference>
<dbReference type="OrthoDB" id="981110at2"/>
<dbReference type="PANTHER" id="PTHR35848">
    <property type="entry name" value="OXALATE-BINDING PROTEIN"/>
    <property type="match status" value="1"/>
</dbReference>
<keyword evidence="1" id="KW-0479">Metal-binding</keyword>
<gene>
    <name evidence="3" type="ORF">MESS2_1560019</name>
</gene>
<dbReference type="InterPro" id="IPR011051">
    <property type="entry name" value="RmlC_Cupin_sf"/>
</dbReference>
<reference evidence="3 4" key="1">
    <citation type="submission" date="2013-02" db="EMBL/GenBank/DDBJ databases">
        <authorList>
            <person name="Genoscope - CEA"/>
        </authorList>
    </citation>
    <scope>NUCLEOTIDE SEQUENCE [LARGE SCALE GENOMIC DNA]</scope>
    <source>
        <strain evidence="3 4">STM 2683</strain>
    </source>
</reference>
<evidence type="ECO:0000259" key="2">
    <source>
        <dbReference type="Pfam" id="PF07883"/>
    </source>
</evidence>
<protein>
    <submittedName>
        <fullName evidence="3">Cupin 2 conserved barrel domain protein</fullName>
    </submittedName>
</protein>
<dbReference type="EMBL" id="CAUM01000064">
    <property type="protein sequence ID" value="CCV05395.1"/>
    <property type="molecule type" value="Genomic_DNA"/>
</dbReference>
<dbReference type="GO" id="GO:0046872">
    <property type="term" value="F:metal ion binding"/>
    <property type="evidence" value="ECO:0007669"/>
    <property type="project" value="UniProtKB-KW"/>
</dbReference>
<dbReference type="RefSeq" id="WP_008874346.1">
    <property type="nucleotide sequence ID" value="NZ_CAUM01000064.1"/>
</dbReference>
<proteinExistence type="predicted"/>